<feature type="non-terminal residue" evidence="1">
    <location>
        <position position="891"/>
    </location>
</feature>
<gene>
    <name evidence="1" type="ORF">HK100_004200</name>
</gene>
<keyword evidence="2" id="KW-1185">Reference proteome</keyword>
<proteinExistence type="predicted"/>
<dbReference type="Gene3D" id="1.25.10.10">
    <property type="entry name" value="Leucine-rich Repeat Variant"/>
    <property type="match status" value="1"/>
</dbReference>
<sequence>MPSLPPLDIEAKIKGLDTAEKKEQLAFQWLSAVERELNKLYNDAKPQDPTYVTAVEKTLTAFISSGNGLPRPSRPIRETVARIFVLVYSKGDTRLLSDTVSALQSILLVKKFDEPAVKLAAIYCLGSITENVGSKVSYMFSESSTILLKVLKTARDSEISIRHEIFVAFSAFLRGMGKSVTDSLWKDLIKYGKAGLTDKAALIRSDAANVNRKLLENLYRYSGAPKPSTIDEFDSFIALAIKGIDGANSTARISISKFIGFLVSTSQMKVENTVKPGTKVVVGDVAIVEDEGILSVEEMLNLLQGYFVKSASKEIRVGVIQFYAEVLRELGIGFIESNYSRIVKHLTLLVGLPKFTAVETEGIHHRNLCSFLIRDVVGKTLSESGQISALRELESGWLKKWSSLFGPESPSSKWVLTFILDEIAALLIDLGSASSVVADVLSNSLFNLLNFPSPSVNASLSLCLKIFSNANPKILSTYLDRLIDILKKDSLSLTGEKPDVLEKFIGYGNALSAVLSAVKNHRLNASFESLAVIFGISTQLIKASASAKDTKVAIVQAQMAWSILAGMTSLGPTIMTVHMSQLFLLWKAVFPKTIAKEVTDSDLALILSLLNRDQALSSINTFLKFNKSLITSDISKRVVVLLNNALSCSTSIRASSALNTYSATASPVQKKIQEMELSVRKRIFDCFHRVKPVATFESSFVLLLKTTAAVFAPDHEVNAEKAVQEKSNSVLDISILTSLLWKELEFCGSNENRSGISILSLRDFDLQRLEQLTEPRVFGAFENDPSTLILQDSNIGTPPILPMPTTVAAVDSAIILFSLLFPIQSALHQEAILEQFSKTVKYIGPKVSAARKLSVQLNIFIAIIFALKSIIAKNGGLASERVPITIRDLVL</sequence>
<comment type="caution">
    <text evidence="1">The sequence shown here is derived from an EMBL/GenBank/DDBJ whole genome shotgun (WGS) entry which is preliminary data.</text>
</comment>
<dbReference type="GO" id="GO:0005794">
    <property type="term" value="C:Golgi apparatus"/>
    <property type="evidence" value="ECO:0007669"/>
    <property type="project" value="TreeGrafter"/>
</dbReference>
<dbReference type="InterPro" id="IPR040108">
    <property type="entry name" value="Laa1/Sip1/HEATR5"/>
</dbReference>
<evidence type="ECO:0000313" key="2">
    <source>
        <dbReference type="Proteomes" id="UP001211907"/>
    </source>
</evidence>
<dbReference type="InterPro" id="IPR011989">
    <property type="entry name" value="ARM-like"/>
</dbReference>
<dbReference type="SUPFAM" id="SSF48371">
    <property type="entry name" value="ARM repeat"/>
    <property type="match status" value="1"/>
</dbReference>
<dbReference type="InterPro" id="IPR016024">
    <property type="entry name" value="ARM-type_fold"/>
</dbReference>
<name>A0AAD5SUP1_9FUNG</name>
<dbReference type="PANTHER" id="PTHR21663">
    <property type="entry name" value="HYPOTHETICAL HEAT DOMAIN-CONTAINING"/>
    <property type="match status" value="1"/>
</dbReference>
<dbReference type="Proteomes" id="UP001211907">
    <property type="component" value="Unassembled WGS sequence"/>
</dbReference>
<protein>
    <submittedName>
        <fullName evidence="1">Uncharacterized protein</fullName>
    </submittedName>
</protein>
<dbReference type="GO" id="GO:0006897">
    <property type="term" value="P:endocytosis"/>
    <property type="evidence" value="ECO:0007669"/>
    <property type="project" value="TreeGrafter"/>
</dbReference>
<accession>A0AAD5SUP1</accession>
<evidence type="ECO:0000313" key="1">
    <source>
        <dbReference type="EMBL" id="KAJ3103459.1"/>
    </source>
</evidence>
<organism evidence="1 2">
    <name type="scientific">Physocladia obscura</name>
    <dbReference type="NCBI Taxonomy" id="109957"/>
    <lineage>
        <taxon>Eukaryota</taxon>
        <taxon>Fungi</taxon>
        <taxon>Fungi incertae sedis</taxon>
        <taxon>Chytridiomycota</taxon>
        <taxon>Chytridiomycota incertae sedis</taxon>
        <taxon>Chytridiomycetes</taxon>
        <taxon>Chytridiales</taxon>
        <taxon>Chytriomycetaceae</taxon>
        <taxon>Physocladia</taxon>
    </lineage>
</organism>
<dbReference type="AlphaFoldDB" id="A0AAD5SUP1"/>
<dbReference type="GO" id="GO:0016020">
    <property type="term" value="C:membrane"/>
    <property type="evidence" value="ECO:0007669"/>
    <property type="project" value="TreeGrafter"/>
</dbReference>
<reference evidence="1" key="1">
    <citation type="submission" date="2020-05" db="EMBL/GenBank/DDBJ databases">
        <title>Phylogenomic resolution of chytrid fungi.</title>
        <authorList>
            <person name="Stajich J.E."/>
            <person name="Amses K."/>
            <person name="Simmons R."/>
            <person name="Seto K."/>
            <person name="Myers J."/>
            <person name="Bonds A."/>
            <person name="Quandt C.A."/>
            <person name="Barry K."/>
            <person name="Liu P."/>
            <person name="Grigoriev I."/>
            <person name="Longcore J.E."/>
            <person name="James T.Y."/>
        </authorList>
    </citation>
    <scope>NUCLEOTIDE SEQUENCE</scope>
    <source>
        <strain evidence="1">JEL0513</strain>
    </source>
</reference>
<dbReference type="GO" id="GO:0030139">
    <property type="term" value="C:endocytic vesicle"/>
    <property type="evidence" value="ECO:0007669"/>
    <property type="project" value="TreeGrafter"/>
</dbReference>
<dbReference type="PANTHER" id="PTHR21663:SF0">
    <property type="entry name" value="HEAT REPEAT-CONTAINING PROTEIN 5B"/>
    <property type="match status" value="1"/>
</dbReference>
<dbReference type="GO" id="GO:0042147">
    <property type="term" value="P:retrograde transport, endosome to Golgi"/>
    <property type="evidence" value="ECO:0007669"/>
    <property type="project" value="TreeGrafter"/>
</dbReference>
<dbReference type="GO" id="GO:0005829">
    <property type="term" value="C:cytosol"/>
    <property type="evidence" value="ECO:0007669"/>
    <property type="project" value="GOC"/>
</dbReference>
<dbReference type="EMBL" id="JADGJH010002104">
    <property type="protein sequence ID" value="KAJ3103459.1"/>
    <property type="molecule type" value="Genomic_DNA"/>
</dbReference>
<dbReference type="GO" id="GO:0008104">
    <property type="term" value="P:intracellular protein localization"/>
    <property type="evidence" value="ECO:0007669"/>
    <property type="project" value="TreeGrafter"/>
</dbReference>